<gene>
    <name evidence="2" type="ORF">VNO77_25413</name>
</gene>
<feature type="transmembrane region" description="Helical" evidence="1">
    <location>
        <begin position="50"/>
        <end position="75"/>
    </location>
</feature>
<dbReference type="AlphaFoldDB" id="A0AAN9L826"/>
<evidence type="ECO:0000313" key="3">
    <source>
        <dbReference type="Proteomes" id="UP001367508"/>
    </source>
</evidence>
<dbReference type="Proteomes" id="UP001367508">
    <property type="component" value="Unassembled WGS sequence"/>
</dbReference>
<reference evidence="2 3" key="1">
    <citation type="submission" date="2024-01" db="EMBL/GenBank/DDBJ databases">
        <title>The genomes of 5 underutilized Papilionoideae crops provide insights into root nodulation and disease resistanc.</title>
        <authorList>
            <person name="Jiang F."/>
        </authorList>
    </citation>
    <scope>NUCLEOTIDE SEQUENCE [LARGE SCALE GENOMIC DNA]</scope>
    <source>
        <strain evidence="2">LVBAO_FW01</strain>
        <tissue evidence="2">Leaves</tissue>
    </source>
</reference>
<keyword evidence="3" id="KW-1185">Reference proteome</keyword>
<evidence type="ECO:0000313" key="2">
    <source>
        <dbReference type="EMBL" id="KAK7331195.1"/>
    </source>
</evidence>
<protein>
    <submittedName>
        <fullName evidence="2">Uncharacterized protein</fullName>
    </submittedName>
</protein>
<evidence type="ECO:0000256" key="1">
    <source>
        <dbReference type="SAM" id="Phobius"/>
    </source>
</evidence>
<accession>A0AAN9L826</accession>
<name>A0AAN9L826_CANGL</name>
<sequence length="89" mass="10151">MYKVAHNLTIRFEWDGPIVSLSLERAILNTTTIIVTEKSNSNNGNRSWSLLNFAEVFVSFSFLSFSLICSLPQLWPHLGHTYKSFSLRG</sequence>
<comment type="caution">
    <text evidence="2">The sequence shown here is derived from an EMBL/GenBank/DDBJ whole genome shotgun (WGS) entry which is preliminary data.</text>
</comment>
<organism evidence="2 3">
    <name type="scientific">Canavalia gladiata</name>
    <name type="common">Sword bean</name>
    <name type="synonym">Dolichos gladiatus</name>
    <dbReference type="NCBI Taxonomy" id="3824"/>
    <lineage>
        <taxon>Eukaryota</taxon>
        <taxon>Viridiplantae</taxon>
        <taxon>Streptophyta</taxon>
        <taxon>Embryophyta</taxon>
        <taxon>Tracheophyta</taxon>
        <taxon>Spermatophyta</taxon>
        <taxon>Magnoliopsida</taxon>
        <taxon>eudicotyledons</taxon>
        <taxon>Gunneridae</taxon>
        <taxon>Pentapetalae</taxon>
        <taxon>rosids</taxon>
        <taxon>fabids</taxon>
        <taxon>Fabales</taxon>
        <taxon>Fabaceae</taxon>
        <taxon>Papilionoideae</taxon>
        <taxon>50 kb inversion clade</taxon>
        <taxon>NPAAA clade</taxon>
        <taxon>indigoferoid/millettioid clade</taxon>
        <taxon>Phaseoleae</taxon>
        <taxon>Canavalia</taxon>
    </lineage>
</organism>
<keyword evidence="1" id="KW-0472">Membrane</keyword>
<keyword evidence="1" id="KW-1133">Transmembrane helix</keyword>
<keyword evidence="1" id="KW-0812">Transmembrane</keyword>
<proteinExistence type="predicted"/>
<dbReference type="EMBL" id="JAYMYQ010000005">
    <property type="protein sequence ID" value="KAK7331195.1"/>
    <property type="molecule type" value="Genomic_DNA"/>
</dbReference>